<reference evidence="2" key="1">
    <citation type="journal article" date="2020" name="Nat. Commun.">
        <title>Genome sequence of the cluster root forming white lupin.</title>
        <authorList>
            <person name="Hufnagel B."/>
            <person name="Marques A."/>
            <person name="Soriano A."/>
            <person name="Marques L."/>
            <person name="Divol F."/>
            <person name="Doumas P."/>
            <person name="Sallet E."/>
            <person name="Mancinotti D."/>
            <person name="Carrere S."/>
            <person name="Marande W."/>
            <person name="Arribat S."/>
            <person name="Keller J."/>
            <person name="Huneau C."/>
            <person name="Blein T."/>
            <person name="Aime D."/>
            <person name="Laguerre M."/>
            <person name="Taylor J."/>
            <person name="Schubert V."/>
            <person name="Nelson M."/>
            <person name="Geu-Flores F."/>
            <person name="Crespi M."/>
            <person name="Gallardo-Guerrero K."/>
            <person name="Delaux P.-M."/>
            <person name="Salse J."/>
            <person name="Berges H."/>
            <person name="Guyot R."/>
            <person name="Gouzy J."/>
            <person name="Peret B."/>
        </authorList>
    </citation>
    <scope>NUCLEOTIDE SEQUENCE [LARGE SCALE GENOMIC DNA]</scope>
    <source>
        <strain evidence="2">cv. Amiga</strain>
    </source>
</reference>
<name>A0A6A4N460_LUPAL</name>
<gene>
    <name evidence="1" type="ORF">Lalb_Chr21g0306051</name>
</gene>
<proteinExistence type="predicted"/>
<dbReference type="AlphaFoldDB" id="A0A6A4N460"/>
<sequence>MCFLVTDKVFTRLKPSIYDSSQGLGIISSIIKYGKFYMLVLGGIWMKRVPTTLCSFWWKTIKEEDRNMCDSSFLYKWFDFVGVIRNNHIPGSY</sequence>
<protein>
    <submittedName>
        <fullName evidence="1">Uncharacterized protein</fullName>
    </submittedName>
</protein>
<evidence type="ECO:0000313" key="1">
    <source>
        <dbReference type="EMBL" id="KAE9589156.1"/>
    </source>
</evidence>
<keyword evidence="2" id="KW-1185">Reference proteome</keyword>
<dbReference type="Proteomes" id="UP000447434">
    <property type="component" value="Chromosome 21"/>
</dbReference>
<dbReference type="EMBL" id="WOCE01000021">
    <property type="protein sequence ID" value="KAE9589156.1"/>
    <property type="molecule type" value="Genomic_DNA"/>
</dbReference>
<comment type="caution">
    <text evidence="1">The sequence shown here is derived from an EMBL/GenBank/DDBJ whole genome shotgun (WGS) entry which is preliminary data.</text>
</comment>
<accession>A0A6A4N460</accession>
<evidence type="ECO:0000313" key="2">
    <source>
        <dbReference type="Proteomes" id="UP000447434"/>
    </source>
</evidence>
<organism evidence="1 2">
    <name type="scientific">Lupinus albus</name>
    <name type="common">White lupine</name>
    <name type="synonym">Lupinus termis</name>
    <dbReference type="NCBI Taxonomy" id="3870"/>
    <lineage>
        <taxon>Eukaryota</taxon>
        <taxon>Viridiplantae</taxon>
        <taxon>Streptophyta</taxon>
        <taxon>Embryophyta</taxon>
        <taxon>Tracheophyta</taxon>
        <taxon>Spermatophyta</taxon>
        <taxon>Magnoliopsida</taxon>
        <taxon>eudicotyledons</taxon>
        <taxon>Gunneridae</taxon>
        <taxon>Pentapetalae</taxon>
        <taxon>rosids</taxon>
        <taxon>fabids</taxon>
        <taxon>Fabales</taxon>
        <taxon>Fabaceae</taxon>
        <taxon>Papilionoideae</taxon>
        <taxon>50 kb inversion clade</taxon>
        <taxon>genistoids sensu lato</taxon>
        <taxon>core genistoids</taxon>
        <taxon>Genisteae</taxon>
        <taxon>Lupinus</taxon>
    </lineage>
</organism>